<dbReference type="InterPro" id="IPR020210">
    <property type="entry name" value="Uncharacterised_YpbF_TM"/>
</dbReference>
<keyword evidence="1" id="KW-0812">Transmembrane</keyword>
<dbReference type="Pfam" id="PF10864">
    <property type="entry name" value="DUF2663"/>
    <property type="match status" value="1"/>
</dbReference>
<keyword evidence="1" id="KW-0472">Membrane</keyword>
<accession>A0AAW5DVW9</accession>
<sequence length="155" mass="18502">MGRIEKQIKDLNDCTDEVTKHMLQHSLKRKRKYEMLKRRSTNLKLLTLFLLTCFLIYIMVAIIKPNSHSAGNIVSIFLNNGFHFFVVILIGGLYGGIRFVDKKKDEAEDKYHAIRCEIIDKSKDLWKQPDQWKEREFVFEMMKREFDVNLYHESK</sequence>
<keyword evidence="1" id="KW-1133">Transmembrane helix</keyword>
<dbReference type="AlphaFoldDB" id="A0AAW5DVW9"/>
<dbReference type="Proteomes" id="UP001431131">
    <property type="component" value="Unassembled WGS sequence"/>
</dbReference>
<feature type="transmembrane region" description="Helical" evidence="1">
    <location>
        <begin position="45"/>
        <end position="63"/>
    </location>
</feature>
<comment type="caution">
    <text evidence="2">The sequence shown here is derived from an EMBL/GenBank/DDBJ whole genome shotgun (WGS) entry which is preliminary data.</text>
</comment>
<protein>
    <submittedName>
        <fullName evidence="2">YpbF family protein</fullName>
    </submittedName>
</protein>
<name>A0AAW5DVW9_9BACI</name>
<reference evidence="2" key="1">
    <citation type="submission" date="2022-02" db="EMBL/GenBank/DDBJ databases">
        <title>Fredinandcohnia quinoae sp. nov. isolated from Chenopodium quinoa seeds.</title>
        <authorList>
            <person name="Saati-Santamaria Z."/>
            <person name="Flores-Felix J.D."/>
            <person name="Igual J.M."/>
            <person name="Velazquez E."/>
            <person name="Garcia-Fraile P."/>
            <person name="Martinez-Molina E."/>
        </authorList>
    </citation>
    <scope>NUCLEOTIDE SEQUENCE</scope>
    <source>
        <strain evidence="2">SECRCQ15</strain>
    </source>
</reference>
<evidence type="ECO:0000313" key="2">
    <source>
        <dbReference type="EMBL" id="MCH1624781.1"/>
    </source>
</evidence>
<evidence type="ECO:0000256" key="1">
    <source>
        <dbReference type="SAM" id="Phobius"/>
    </source>
</evidence>
<dbReference type="RefSeq" id="WP_240253472.1">
    <property type="nucleotide sequence ID" value="NZ_JAKTTI010000005.1"/>
</dbReference>
<proteinExistence type="predicted"/>
<organism evidence="2 3">
    <name type="scientific">Fredinandcohnia quinoae</name>
    <dbReference type="NCBI Taxonomy" id="2918902"/>
    <lineage>
        <taxon>Bacteria</taxon>
        <taxon>Bacillati</taxon>
        <taxon>Bacillota</taxon>
        <taxon>Bacilli</taxon>
        <taxon>Bacillales</taxon>
        <taxon>Bacillaceae</taxon>
        <taxon>Fredinandcohnia</taxon>
    </lineage>
</organism>
<gene>
    <name evidence="2" type="ORF">MJG50_05535</name>
</gene>
<evidence type="ECO:0000313" key="3">
    <source>
        <dbReference type="Proteomes" id="UP001431131"/>
    </source>
</evidence>
<dbReference type="EMBL" id="JAKTTI010000005">
    <property type="protein sequence ID" value="MCH1624781.1"/>
    <property type="molecule type" value="Genomic_DNA"/>
</dbReference>
<feature type="transmembrane region" description="Helical" evidence="1">
    <location>
        <begin position="69"/>
        <end position="94"/>
    </location>
</feature>
<keyword evidence="3" id="KW-1185">Reference proteome</keyword>